<organism evidence="3 4">
    <name type="scientific">Actinospica durhamensis</name>
    <dbReference type="NCBI Taxonomy" id="1508375"/>
    <lineage>
        <taxon>Bacteria</taxon>
        <taxon>Bacillati</taxon>
        <taxon>Actinomycetota</taxon>
        <taxon>Actinomycetes</taxon>
        <taxon>Catenulisporales</taxon>
        <taxon>Actinospicaceae</taxon>
        <taxon>Actinospica</taxon>
    </lineage>
</organism>
<dbReference type="EMBL" id="JAGSOG010000071">
    <property type="protein sequence ID" value="MBR7834815.1"/>
    <property type="molecule type" value="Genomic_DNA"/>
</dbReference>
<reference evidence="3" key="1">
    <citation type="submission" date="2021-04" db="EMBL/GenBank/DDBJ databases">
        <title>Genome based classification of Actinospica acidithermotolerans sp. nov., an actinobacterium isolated from an Indonesian hot spring.</title>
        <authorList>
            <person name="Kusuma A.B."/>
            <person name="Putra K.E."/>
            <person name="Nafisah S."/>
            <person name="Loh J."/>
            <person name="Nouioui I."/>
            <person name="Goodfellow M."/>
        </authorList>
    </citation>
    <scope>NUCLEOTIDE SEQUENCE</scope>
    <source>
        <strain evidence="3">CSCA 57</strain>
    </source>
</reference>
<dbReference type="AlphaFoldDB" id="A0A941ELW6"/>
<dbReference type="Proteomes" id="UP000675781">
    <property type="component" value="Unassembled WGS sequence"/>
</dbReference>
<proteinExistence type="predicted"/>
<feature type="transmembrane region" description="Helical" evidence="2">
    <location>
        <begin position="170"/>
        <end position="187"/>
    </location>
</feature>
<keyword evidence="4" id="KW-1185">Reference proteome</keyword>
<accession>A0A941ELW6</accession>
<comment type="caution">
    <text evidence="3">The sequence shown here is derived from an EMBL/GenBank/DDBJ whole genome shotgun (WGS) entry which is preliminary data.</text>
</comment>
<evidence type="ECO:0000256" key="2">
    <source>
        <dbReference type="SAM" id="Phobius"/>
    </source>
</evidence>
<feature type="transmembrane region" description="Helical" evidence="2">
    <location>
        <begin position="83"/>
        <end position="105"/>
    </location>
</feature>
<evidence type="ECO:0000313" key="3">
    <source>
        <dbReference type="EMBL" id="MBR7834815.1"/>
    </source>
</evidence>
<name>A0A941ELW6_9ACTN</name>
<feature type="transmembrane region" description="Helical" evidence="2">
    <location>
        <begin position="208"/>
        <end position="230"/>
    </location>
</feature>
<evidence type="ECO:0000256" key="1">
    <source>
        <dbReference type="SAM" id="MobiDB-lite"/>
    </source>
</evidence>
<dbReference type="RefSeq" id="WP_212529328.1">
    <property type="nucleotide sequence ID" value="NZ_JAGSOG010000071.1"/>
</dbReference>
<gene>
    <name evidence="3" type="ORF">KDL01_16180</name>
</gene>
<keyword evidence="2" id="KW-0472">Membrane</keyword>
<feature type="transmembrane region" description="Helical" evidence="2">
    <location>
        <begin position="126"/>
        <end position="150"/>
    </location>
</feature>
<evidence type="ECO:0000313" key="4">
    <source>
        <dbReference type="Proteomes" id="UP000675781"/>
    </source>
</evidence>
<sequence>MSRATMSNPARRPATHARTRYAAGGSESAAAGQAGQRASGGPGHSDISGPEGNERLTAVTGAALLVLFAAEGLTILSLSRLLYWHYLIGFALVGPICVKLTSTLYRFSRYYTGSPAYRRKGPPQPLLRVLGPFVVLTTLAVMGTGILLGVDGTAPTYFGLSLLMLHKLSFLAWAAAMTVHVLAYLWRVPRLIGSDLARAATAGRGLRWSVTVLGLGGGVALGLACAHLYANWHRR</sequence>
<keyword evidence="2" id="KW-1133">Transmembrane helix</keyword>
<feature type="transmembrane region" description="Helical" evidence="2">
    <location>
        <begin position="56"/>
        <end position="77"/>
    </location>
</feature>
<protein>
    <submittedName>
        <fullName evidence="3">Uncharacterized protein</fullName>
    </submittedName>
</protein>
<feature type="region of interest" description="Disordered" evidence="1">
    <location>
        <begin position="1"/>
        <end position="52"/>
    </location>
</feature>
<keyword evidence="2" id="KW-0812">Transmembrane</keyword>
<feature type="compositionally biased region" description="Low complexity" evidence="1">
    <location>
        <begin position="20"/>
        <end position="37"/>
    </location>
</feature>